<comment type="caution">
    <text evidence="1">The sequence shown here is derived from an EMBL/GenBank/DDBJ whole genome shotgun (WGS) entry which is preliminary data.</text>
</comment>
<name>A0A2B4S112_STYPI</name>
<evidence type="ECO:0000313" key="2">
    <source>
        <dbReference type="Proteomes" id="UP000225706"/>
    </source>
</evidence>
<dbReference type="Proteomes" id="UP000225706">
    <property type="component" value="Unassembled WGS sequence"/>
</dbReference>
<gene>
    <name evidence="1" type="ORF">AWC38_SpisGene12697</name>
</gene>
<proteinExistence type="predicted"/>
<dbReference type="EMBL" id="LSMT01000230">
    <property type="protein sequence ID" value="PFX22739.1"/>
    <property type="molecule type" value="Genomic_DNA"/>
</dbReference>
<evidence type="ECO:0000313" key="1">
    <source>
        <dbReference type="EMBL" id="PFX22739.1"/>
    </source>
</evidence>
<organism evidence="1 2">
    <name type="scientific">Stylophora pistillata</name>
    <name type="common">Smooth cauliflower coral</name>
    <dbReference type="NCBI Taxonomy" id="50429"/>
    <lineage>
        <taxon>Eukaryota</taxon>
        <taxon>Metazoa</taxon>
        <taxon>Cnidaria</taxon>
        <taxon>Anthozoa</taxon>
        <taxon>Hexacorallia</taxon>
        <taxon>Scleractinia</taxon>
        <taxon>Astrocoeniina</taxon>
        <taxon>Pocilloporidae</taxon>
        <taxon>Stylophora</taxon>
    </lineage>
</organism>
<reference evidence="2" key="1">
    <citation type="journal article" date="2017" name="bioRxiv">
        <title>Comparative analysis of the genomes of Stylophora pistillata and Acropora digitifera provides evidence for extensive differences between species of corals.</title>
        <authorList>
            <person name="Voolstra C.R."/>
            <person name="Li Y."/>
            <person name="Liew Y.J."/>
            <person name="Baumgarten S."/>
            <person name="Zoccola D."/>
            <person name="Flot J.-F."/>
            <person name="Tambutte S."/>
            <person name="Allemand D."/>
            <person name="Aranda M."/>
        </authorList>
    </citation>
    <scope>NUCLEOTIDE SEQUENCE [LARGE SCALE GENOMIC DNA]</scope>
</reference>
<accession>A0A2B4S112</accession>
<keyword evidence="2" id="KW-1185">Reference proteome</keyword>
<dbReference type="OrthoDB" id="5988681at2759"/>
<dbReference type="AlphaFoldDB" id="A0A2B4S112"/>
<protein>
    <submittedName>
        <fullName evidence="1">Uncharacterized protein</fullName>
    </submittedName>
</protein>
<sequence length="118" mass="13374">MGLASPPNPPVVLNSLRYDDNTHVVTFHLREEDWNEHNCASTIWISSDELISVINCEPVSLGDENVQSVERVDPVETFGLFARQTFTVVESNEKCQALKVLKVEENIHFYSAELEILD</sequence>